<name>A0A915BE42_PARUN</name>
<organism evidence="1 2">
    <name type="scientific">Parascaris univalens</name>
    <name type="common">Nematode worm</name>
    <dbReference type="NCBI Taxonomy" id="6257"/>
    <lineage>
        <taxon>Eukaryota</taxon>
        <taxon>Metazoa</taxon>
        <taxon>Ecdysozoa</taxon>
        <taxon>Nematoda</taxon>
        <taxon>Chromadorea</taxon>
        <taxon>Rhabditida</taxon>
        <taxon>Spirurina</taxon>
        <taxon>Ascaridomorpha</taxon>
        <taxon>Ascaridoidea</taxon>
        <taxon>Ascarididae</taxon>
        <taxon>Parascaris</taxon>
    </lineage>
</organism>
<reference evidence="2" key="1">
    <citation type="submission" date="2022-11" db="UniProtKB">
        <authorList>
            <consortium name="WormBaseParasite"/>
        </authorList>
    </citation>
    <scope>IDENTIFICATION</scope>
</reference>
<keyword evidence="1" id="KW-1185">Reference proteome</keyword>
<evidence type="ECO:0000313" key="1">
    <source>
        <dbReference type="Proteomes" id="UP000887569"/>
    </source>
</evidence>
<protein>
    <submittedName>
        <fullName evidence="2">Uncharacterized protein</fullName>
    </submittedName>
</protein>
<sequence>MCRCGCRRCGGSMNSSSRATYRWSRMGWCRTCRSGSCSGRLSAFLILIHRYIRRGTHRLLSRHSSACWHSRCSTWFNVSRQRLSTSCI</sequence>
<accession>A0A915BE42</accession>
<dbReference type="AlphaFoldDB" id="A0A915BE42"/>
<dbReference type="Proteomes" id="UP000887569">
    <property type="component" value="Unplaced"/>
</dbReference>
<dbReference type="WBParaSite" id="PgR036_g063_t01">
    <property type="protein sequence ID" value="PgR036_g063_t01"/>
    <property type="gene ID" value="PgR036_g063"/>
</dbReference>
<proteinExistence type="predicted"/>
<evidence type="ECO:0000313" key="2">
    <source>
        <dbReference type="WBParaSite" id="PgR036_g063_t01"/>
    </source>
</evidence>